<dbReference type="RefSeq" id="WP_277862994.1">
    <property type="nucleotide sequence ID" value="NZ_JARRAG010000002.1"/>
</dbReference>
<feature type="region of interest" description="Disordered" evidence="1">
    <location>
        <begin position="476"/>
        <end position="515"/>
    </location>
</feature>
<evidence type="ECO:0000313" key="3">
    <source>
        <dbReference type="EMBL" id="MDG3006701.1"/>
    </source>
</evidence>
<name>A0ABT6FGU8_9BACT</name>
<feature type="compositionally biased region" description="Basic and acidic residues" evidence="1">
    <location>
        <begin position="496"/>
        <end position="513"/>
    </location>
</feature>
<dbReference type="EMBL" id="JARRAG010000002">
    <property type="protein sequence ID" value="MDG3006701.1"/>
    <property type="molecule type" value="Genomic_DNA"/>
</dbReference>
<reference evidence="3 4" key="1">
    <citation type="submission" date="2023-03" db="EMBL/GenBank/DDBJ databases">
        <title>Paludisphaera mucosa sp. nov. a novel planctomycete from northern fen.</title>
        <authorList>
            <person name="Ivanova A."/>
        </authorList>
    </citation>
    <scope>NUCLEOTIDE SEQUENCE [LARGE SCALE GENOMIC DNA]</scope>
    <source>
        <strain evidence="3 4">Pla2</strain>
    </source>
</reference>
<gene>
    <name evidence="3" type="ORF">PZE19_23275</name>
</gene>
<feature type="compositionally biased region" description="Low complexity" evidence="1">
    <location>
        <begin position="803"/>
        <end position="817"/>
    </location>
</feature>
<accession>A0ABT6FGU8</accession>
<feature type="compositionally biased region" description="Low complexity" evidence="1">
    <location>
        <begin position="658"/>
        <end position="691"/>
    </location>
</feature>
<feature type="compositionally biased region" description="Gly residues" evidence="1">
    <location>
        <begin position="837"/>
        <end position="846"/>
    </location>
</feature>
<feature type="region of interest" description="Disordered" evidence="1">
    <location>
        <begin position="803"/>
        <end position="846"/>
    </location>
</feature>
<feature type="compositionally biased region" description="Gly residues" evidence="1">
    <location>
        <begin position="819"/>
        <end position="829"/>
    </location>
</feature>
<proteinExistence type="predicted"/>
<evidence type="ECO:0000256" key="2">
    <source>
        <dbReference type="SAM" id="SignalP"/>
    </source>
</evidence>
<evidence type="ECO:0000313" key="4">
    <source>
        <dbReference type="Proteomes" id="UP001216907"/>
    </source>
</evidence>
<evidence type="ECO:0000256" key="1">
    <source>
        <dbReference type="SAM" id="MobiDB-lite"/>
    </source>
</evidence>
<feature type="compositionally biased region" description="Low complexity" evidence="1">
    <location>
        <begin position="719"/>
        <end position="729"/>
    </location>
</feature>
<sequence length="846" mass="86794">MRRLPFDPSRTPDRRVAPALLAAALVGLCIPVDAAAQTAPAAKSAAVEPASPATSTPGAAYVARDNLGMYLEFDGLDAHEDAWRKTAAYRMLNDTPMGAMLQEVGVPLFERVAGWLPNRKINGADGVAIIKHLARKGFVVAAHADPSAPTGRRGVIVLKGAVTSKESQALFSRLVGSFMDPAAKPRPERKGGRVIVVVPSAKGDPKTPDQGWAWWPEKKEDLVIGFGQPSDADAVAATLDGKSPNVVGYEPVTALAKIEAGLVPVLRAFVDPNVRPGKLDQPMVDLGVKKVEYVWGFQDDALASVTRIVAPKPRQGALAFLDQPVFEAKKLLPIPDGVEYFASASLKPEQWSAMIKSVALGAGEVAKGRYEEIAENVRTRSRMDFEKDFLGNLGPRVVVYLSPNTSAATVEEAPAGSLTDPTALLSMMGPRTPKPVLVAEVGDPARFSRALDAVMLEVNRKIKEAAAEQVAAAVKAEAARPGPGGPGGPGFPGGRGEGEGAGGERKDRRRDEAAIPEFRLLPSQAGENSRTYTLYVPTSSQAKFVTPGFKPTVRLEAGFLAVSTSPEAARLAVESLRRKTWTAPEAIAQALAKAPESAVLLMYGDFRETTAAVLASLPGTLQTGINTAIAASEVILNPPAVANAPGQGAAGLPGISSALSSSGGSSSSGMIAPGGSSNSGMSSSRGSSSGMRGPGGMMSPGVGSSSMGPQGPQGGGPGAAAPGPGDASMISIRVDPAHLPKADELKALMFPSTTTVAVDDDSIRIVTRGAFPDMTALLGTKGVLPAMLAPAIASARVAARAAAANAAATAAPAQPGQPGQPGAGPGQPGAGAMPPKGGAGRRGPDR</sequence>
<feature type="chain" id="PRO_5046508338" evidence="2">
    <location>
        <begin position="35"/>
        <end position="846"/>
    </location>
</feature>
<dbReference type="Proteomes" id="UP001216907">
    <property type="component" value="Unassembled WGS sequence"/>
</dbReference>
<comment type="caution">
    <text evidence="3">The sequence shown here is derived from an EMBL/GenBank/DDBJ whole genome shotgun (WGS) entry which is preliminary data.</text>
</comment>
<protein>
    <submittedName>
        <fullName evidence="3">Uncharacterized protein</fullName>
    </submittedName>
</protein>
<feature type="signal peptide" evidence="2">
    <location>
        <begin position="1"/>
        <end position="34"/>
    </location>
</feature>
<keyword evidence="4" id="KW-1185">Reference proteome</keyword>
<feature type="compositionally biased region" description="Low complexity" evidence="1">
    <location>
        <begin position="699"/>
        <end position="710"/>
    </location>
</feature>
<organism evidence="3 4">
    <name type="scientific">Paludisphaera mucosa</name>
    <dbReference type="NCBI Taxonomy" id="3030827"/>
    <lineage>
        <taxon>Bacteria</taxon>
        <taxon>Pseudomonadati</taxon>
        <taxon>Planctomycetota</taxon>
        <taxon>Planctomycetia</taxon>
        <taxon>Isosphaerales</taxon>
        <taxon>Isosphaeraceae</taxon>
        <taxon>Paludisphaera</taxon>
    </lineage>
</organism>
<feature type="region of interest" description="Disordered" evidence="1">
    <location>
        <begin position="658"/>
        <end position="730"/>
    </location>
</feature>
<feature type="compositionally biased region" description="Gly residues" evidence="1">
    <location>
        <begin position="485"/>
        <end position="495"/>
    </location>
</feature>
<keyword evidence="2" id="KW-0732">Signal</keyword>